<keyword evidence="1" id="KW-0812">Transmembrane</keyword>
<feature type="transmembrane region" description="Helical" evidence="1">
    <location>
        <begin position="132"/>
        <end position="156"/>
    </location>
</feature>
<dbReference type="HOGENOM" id="CLU_711386_0_0_11"/>
<feature type="transmembrane region" description="Helical" evidence="1">
    <location>
        <begin position="71"/>
        <end position="91"/>
    </location>
</feature>
<accession>C8X7N9</accession>
<dbReference type="KEGG" id="nml:Namu_2643"/>
<evidence type="ECO:0008006" key="4">
    <source>
        <dbReference type="Google" id="ProtNLM"/>
    </source>
</evidence>
<reference evidence="3" key="1">
    <citation type="submission" date="2009-09" db="EMBL/GenBank/DDBJ databases">
        <title>The complete genome of Nakamurella multipartita DSM 44233.</title>
        <authorList>
            <consortium name="US DOE Joint Genome Institute (JGI-PGF)"/>
            <person name="Lucas S."/>
            <person name="Copeland A."/>
            <person name="Lapidus A."/>
            <person name="Glavina del Rio T."/>
            <person name="Dalin E."/>
            <person name="Tice H."/>
            <person name="Bruce D."/>
            <person name="Goodwin L."/>
            <person name="Pitluck S."/>
            <person name="Kyrpides N."/>
            <person name="Mavromatis K."/>
            <person name="Ivanova N."/>
            <person name="Ovchinnikova G."/>
            <person name="Sims D."/>
            <person name="Meincke L."/>
            <person name="Brettin T."/>
            <person name="Detter J.C."/>
            <person name="Han C."/>
            <person name="Larimer F."/>
            <person name="Land M."/>
            <person name="Hauser L."/>
            <person name="Markowitz V."/>
            <person name="Cheng J.-F."/>
            <person name="Hugenholtz P."/>
            <person name="Woyke T."/>
            <person name="Wu D."/>
            <person name="Klenk H.-P."/>
            <person name="Eisen J.A."/>
        </authorList>
    </citation>
    <scope>NUCLEOTIDE SEQUENCE [LARGE SCALE GENOMIC DNA]</scope>
    <source>
        <strain evidence="3">ATCC 700099 / DSM 44233 / CIP 104796 / JCM 9543 / NBRC 105858 / Y-104</strain>
    </source>
</reference>
<dbReference type="Proteomes" id="UP000002218">
    <property type="component" value="Chromosome"/>
</dbReference>
<dbReference type="AlphaFoldDB" id="C8X7N9"/>
<organism evidence="2 3">
    <name type="scientific">Nakamurella multipartita (strain ATCC 700099 / DSM 44233 / CIP 104796 / JCM 9543 / NBRC 105858 / Y-104)</name>
    <name type="common">Microsphaera multipartita</name>
    <dbReference type="NCBI Taxonomy" id="479431"/>
    <lineage>
        <taxon>Bacteria</taxon>
        <taxon>Bacillati</taxon>
        <taxon>Actinomycetota</taxon>
        <taxon>Actinomycetes</taxon>
        <taxon>Nakamurellales</taxon>
        <taxon>Nakamurellaceae</taxon>
        <taxon>Nakamurella</taxon>
    </lineage>
</organism>
<evidence type="ECO:0000256" key="1">
    <source>
        <dbReference type="SAM" id="Phobius"/>
    </source>
</evidence>
<evidence type="ECO:0000313" key="2">
    <source>
        <dbReference type="EMBL" id="ACV78992.1"/>
    </source>
</evidence>
<dbReference type="EMBL" id="CP001737">
    <property type="protein sequence ID" value="ACV78992.1"/>
    <property type="molecule type" value="Genomic_DNA"/>
</dbReference>
<sequence>MFGTVIAVTVLSAIFMIVPDGRLLSRRWRFAVAVPIAAQVLWWVGVVTTSLAVGDPGNDLESGAGVQPAAFAGFAGTLLSILLGAVALGLRLRRSTGQQRLQLRWITSGAVALAATFVLFALSDLIPEPTPWILPVATCLAYIYFSVTVGVAIFRYRLSDLDVILSRAIVLGVLAVFVTVGYIVVVVAIGAVLMAVGAPGSTLYWPSLVATALVAVAFQPLRSHVLRLADRLVYGDRAVPYEALATLSRRLADSPSPDVLPARVAEATGRAVGAAGVVVRLGRRGEPALTRRAVWSATGSSPRSGPVDGPSLALAVLDSREQVGDIEIIMPPGRALRTFERRLLEDVVAQTGVAFRNALLETELAARVQEGRAQSAELESSRRRLVGV</sequence>
<feature type="transmembrane region" description="Helical" evidence="1">
    <location>
        <begin position="168"/>
        <end position="197"/>
    </location>
</feature>
<evidence type="ECO:0000313" key="3">
    <source>
        <dbReference type="Proteomes" id="UP000002218"/>
    </source>
</evidence>
<keyword evidence="3" id="KW-1185">Reference proteome</keyword>
<proteinExistence type="predicted"/>
<dbReference type="RefSeq" id="WP_015747873.1">
    <property type="nucleotide sequence ID" value="NC_013235.1"/>
</dbReference>
<dbReference type="STRING" id="479431.Namu_2643"/>
<keyword evidence="1" id="KW-1133">Transmembrane helix</keyword>
<name>C8X7N9_NAKMY</name>
<feature type="transmembrane region" description="Helical" evidence="1">
    <location>
        <begin position="103"/>
        <end position="126"/>
    </location>
</feature>
<feature type="transmembrane region" description="Helical" evidence="1">
    <location>
        <begin position="203"/>
        <end position="221"/>
    </location>
</feature>
<feature type="transmembrane region" description="Helical" evidence="1">
    <location>
        <begin position="6"/>
        <end position="23"/>
    </location>
</feature>
<protein>
    <recommendedName>
        <fullName evidence="4">Histidine kinase N-terminal 7TM region domain-containing protein</fullName>
    </recommendedName>
</protein>
<dbReference type="eggNOG" id="COG2203">
    <property type="taxonomic scope" value="Bacteria"/>
</dbReference>
<reference evidence="2 3" key="2">
    <citation type="journal article" date="2010" name="Stand. Genomic Sci.">
        <title>Complete genome sequence of Nakamurella multipartita type strain (Y-104).</title>
        <authorList>
            <person name="Tice H."/>
            <person name="Mayilraj S."/>
            <person name="Sims D."/>
            <person name="Lapidus A."/>
            <person name="Nolan M."/>
            <person name="Lucas S."/>
            <person name="Glavina Del Rio T."/>
            <person name="Copeland A."/>
            <person name="Cheng J.F."/>
            <person name="Meincke L."/>
            <person name="Bruce D."/>
            <person name="Goodwin L."/>
            <person name="Pitluck S."/>
            <person name="Ivanova N."/>
            <person name="Mavromatis K."/>
            <person name="Ovchinnikova G."/>
            <person name="Pati A."/>
            <person name="Chen A."/>
            <person name="Palaniappan K."/>
            <person name="Land M."/>
            <person name="Hauser L."/>
            <person name="Chang Y.J."/>
            <person name="Jeffries C.D."/>
            <person name="Detter J.C."/>
            <person name="Brettin T."/>
            <person name="Rohde M."/>
            <person name="Goker M."/>
            <person name="Bristow J."/>
            <person name="Eisen J.A."/>
            <person name="Markowitz V."/>
            <person name="Hugenholtz P."/>
            <person name="Kyrpides N.C."/>
            <person name="Klenk H.P."/>
            <person name="Chen F."/>
        </authorList>
    </citation>
    <scope>NUCLEOTIDE SEQUENCE [LARGE SCALE GENOMIC DNA]</scope>
    <source>
        <strain evidence="3">ATCC 700099 / DSM 44233 / CIP 104796 / JCM 9543 / NBRC 105858 / Y-104</strain>
    </source>
</reference>
<dbReference type="InParanoid" id="C8X7N9"/>
<keyword evidence="1" id="KW-0472">Membrane</keyword>
<dbReference type="OrthoDB" id="3766454at2"/>
<gene>
    <name evidence="2" type="ordered locus">Namu_2643</name>
</gene>
<feature type="transmembrane region" description="Helical" evidence="1">
    <location>
        <begin position="30"/>
        <end position="51"/>
    </location>
</feature>